<proteinExistence type="predicted"/>
<feature type="compositionally biased region" description="Polar residues" evidence="1">
    <location>
        <begin position="35"/>
        <end position="45"/>
    </location>
</feature>
<dbReference type="RefSeq" id="WP_169927871.1">
    <property type="nucleotide sequence ID" value="NZ_CP012333.1"/>
</dbReference>
<gene>
    <name evidence="2" type="ORF">AKJ09_05737</name>
</gene>
<feature type="compositionally biased region" description="Basic and acidic residues" evidence="1">
    <location>
        <begin position="13"/>
        <end position="24"/>
    </location>
</feature>
<protein>
    <submittedName>
        <fullName evidence="2">Uncharacterized protein</fullName>
    </submittedName>
</protein>
<keyword evidence="3" id="KW-1185">Reference proteome</keyword>
<evidence type="ECO:0000256" key="1">
    <source>
        <dbReference type="SAM" id="MobiDB-lite"/>
    </source>
</evidence>
<evidence type="ECO:0000313" key="3">
    <source>
        <dbReference type="Proteomes" id="UP000064967"/>
    </source>
</evidence>
<accession>A0A0K1PZX0</accession>
<dbReference type="AlphaFoldDB" id="A0A0K1PZX0"/>
<reference evidence="2 3" key="1">
    <citation type="submission" date="2015-08" db="EMBL/GenBank/DDBJ databases">
        <authorList>
            <person name="Babu N.S."/>
            <person name="Beckwith C.J."/>
            <person name="Beseler K.G."/>
            <person name="Brison A."/>
            <person name="Carone J.V."/>
            <person name="Caskin T.P."/>
            <person name="Diamond M."/>
            <person name="Durham M.E."/>
            <person name="Foxe J.M."/>
            <person name="Go M."/>
            <person name="Henderson B.A."/>
            <person name="Jones I.B."/>
            <person name="McGettigan J.A."/>
            <person name="Micheletti S.J."/>
            <person name="Nasrallah M.E."/>
            <person name="Ortiz D."/>
            <person name="Piller C.R."/>
            <person name="Privatt S.R."/>
            <person name="Schneider S.L."/>
            <person name="Sharp S."/>
            <person name="Smith T.C."/>
            <person name="Stanton J.D."/>
            <person name="Ullery H.E."/>
            <person name="Wilson R.J."/>
            <person name="Serrano M.G."/>
            <person name="Buck G."/>
            <person name="Lee V."/>
            <person name="Wang Y."/>
            <person name="Carvalho R."/>
            <person name="Voegtly L."/>
            <person name="Shi R."/>
            <person name="Duckworth R."/>
            <person name="Johnson A."/>
            <person name="Loviza R."/>
            <person name="Walstead R."/>
            <person name="Shah Z."/>
            <person name="Kiflezghi M."/>
            <person name="Wade K."/>
            <person name="Ball S.L."/>
            <person name="Bradley K.W."/>
            <person name="Asai D.J."/>
            <person name="Bowman C.A."/>
            <person name="Russell D.A."/>
            <person name="Pope W.H."/>
            <person name="Jacobs-Sera D."/>
            <person name="Hendrix R.W."/>
            <person name="Hatfull G.F."/>
        </authorList>
    </citation>
    <scope>NUCLEOTIDE SEQUENCE [LARGE SCALE GENOMIC DNA]</scope>
    <source>
        <strain evidence="2 3">DSM 27648</strain>
    </source>
</reference>
<evidence type="ECO:0000313" key="2">
    <source>
        <dbReference type="EMBL" id="AKU99073.1"/>
    </source>
</evidence>
<dbReference type="STRING" id="1391654.AKJ09_05737"/>
<name>A0A0K1PZX0_9BACT</name>
<organism evidence="2 3">
    <name type="scientific">Labilithrix luteola</name>
    <dbReference type="NCBI Taxonomy" id="1391654"/>
    <lineage>
        <taxon>Bacteria</taxon>
        <taxon>Pseudomonadati</taxon>
        <taxon>Myxococcota</taxon>
        <taxon>Polyangia</taxon>
        <taxon>Polyangiales</taxon>
        <taxon>Labilitrichaceae</taxon>
        <taxon>Labilithrix</taxon>
    </lineage>
</organism>
<sequence>MSVYFTAAPARLGGDDTRPPDENGCKAVDGGPIDSGTSVTSYRCD</sequence>
<dbReference type="Proteomes" id="UP000064967">
    <property type="component" value="Chromosome"/>
</dbReference>
<dbReference type="EMBL" id="CP012333">
    <property type="protein sequence ID" value="AKU99073.1"/>
    <property type="molecule type" value="Genomic_DNA"/>
</dbReference>
<feature type="region of interest" description="Disordered" evidence="1">
    <location>
        <begin position="1"/>
        <end position="45"/>
    </location>
</feature>
<dbReference type="KEGG" id="llu:AKJ09_05737"/>